<organism evidence="1 2">
    <name type="scientific">Phaseolus angularis</name>
    <name type="common">Azuki bean</name>
    <name type="synonym">Vigna angularis</name>
    <dbReference type="NCBI Taxonomy" id="3914"/>
    <lineage>
        <taxon>Eukaryota</taxon>
        <taxon>Viridiplantae</taxon>
        <taxon>Streptophyta</taxon>
        <taxon>Embryophyta</taxon>
        <taxon>Tracheophyta</taxon>
        <taxon>Spermatophyta</taxon>
        <taxon>Magnoliopsida</taxon>
        <taxon>eudicotyledons</taxon>
        <taxon>Gunneridae</taxon>
        <taxon>Pentapetalae</taxon>
        <taxon>rosids</taxon>
        <taxon>fabids</taxon>
        <taxon>Fabales</taxon>
        <taxon>Fabaceae</taxon>
        <taxon>Papilionoideae</taxon>
        <taxon>50 kb inversion clade</taxon>
        <taxon>NPAAA clade</taxon>
        <taxon>indigoferoid/millettioid clade</taxon>
        <taxon>Phaseoleae</taxon>
        <taxon>Vigna</taxon>
    </lineage>
</organism>
<evidence type="ECO:0000313" key="2">
    <source>
        <dbReference type="Proteomes" id="UP000743370"/>
    </source>
</evidence>
<dbReference type="EMBL" id="JABFOF010000010">
    <property type="protein sequence ID" value="KAG2376685.1"/>
    <property type="molecule type" value="Genomic_DNA"/>
</dbReference>
<sequence>MHVEGQAHPHFGQWAAGYTAPCRLTSLNVQPTHTFLQHPSYLVIPNHPRMGLGYVLDVPGGPASGENHEIDPIAGLGNRYHLNVVSFDIHQNLLDLRQIQKAITAVNGGQRTEPYLLFP</sequence>
<dbReference type="AlphaFoldDB" id="A0A8T0JPZ3"/>
<accession>A0A8T0JPZ3</accession>
<evidence type="ECO:0000313" key="1">
    <source>
        <dbReference type="EMBL" id="KAG2376685.1"/>
    </source>
</evidence>
<reference evidence="1 2" key="1">
    <citation type="submission" date="2020-05" db="EMBL/GenBank/DDBJ databases">
        <title>Vigna angularis (adzuki bean) Var. LongXiaoDou No. 4 denovo assembly.</title>
        <authorList>
            <person name="Xiang H."/>
        </authorList>
    </citation>
    <scope>NUCLEOTIDE SEQUENCE [LARGE SCALE GENOMIC DNA]</scope>
    <source>
        <tissue evidence="1">Leaf</tissue>
    </source>
</reference>
<comment type="caution">
    <text evidence="1">The sequence shown here is derived from an EMBL/GenBank/DDBJ whole genome shotgun (WGS) entry which is preliminary data.</text>
</comment>
<name>A0A8T0JPZ3_PHAAN</name>
<proteinExistence type="predicted"/>
<gene>
    <name evidence="1" type="ORF">HKW66_Vig0243150</name>
</gene>
<protein>
    <submittedName>
        <fullName evidence="1">Uncharacterized protein</fullName>
    </submittedName>
</protein>
<dbReference type="Proteomes" id="UP000743370">
    <property type="component" value="Unassembled WGS sequence"/>
</dbReference>